<reference evidence="2 3" key="1">
    <citation type="submission" date="2014-08" db="EMBL/GenBank/DDBJ databases">
        <authorList>
            <person name="den Bakker H.C."/>
        </authorList>
    </citation>
    <scope>NUCLEOTIDE SEQUENCE [LARGE SCALE GENOMIC DNA]</scope>
    <source>
        <strain evidence="2 3">DSM 18334</strain>
    </source>
</reference>
<dbReference type="AlphaFoldDB" id="A0A098M6L6"/>
<evidence type="ECO:0000313" key="3">
    <source>
        <dbReference type="Proteomes" id="UP000029734"/>
    </source>
</evidence>
<dbReference type="STRING" id="268407.PWYN_24080"/>
<dbReference type="OrthoDB" id="9798081at2"/>
<dbReference type="PANTHER" id="PTHR43792">
    <property type="entry name" value="GNAT FAMILY, PUTATIVE (AFU_ORTHOLOGUE AFUA_3G00765)-RELATED-RELATED"/>
    <property type="match status" value="1"/>
</dbReference>
<feature type="domain" description="N-acetyltransferase" evidence="1">
    <location>
        <begin position="8"/>
        <end position="164"/>
    </location>
</feature>
<dbReference type="Pfam" id="PF13302">
    <property type="entry name" value="Acetyltransf_3"/>
    <property type="match status" value="1"/>
</dbReference>
<sequence length="187" mass="22162">MKKLESERLILRDWNVSDLVDFHEISSNEKVSDLAGFRLKTSKEDSFKNLEKFIAASDDSTWKVKLKELDQVVFWAIELKELNKVVGWFELCEASCKPEQERFKYAKEIGFVLTEEYWGQGLMPEVIKRILIYLLNEEEIDAVVCSHFINNYQSEKAMEKCGFKFYLEDDEEKYYYVTKHAIDKIKI</sequence>
<accession>A0A098M6L6</accession>
<keyword evidence="3" id="KW-1185">Reference proteome</keyword>
<evidence type="ECO:0000313" key="2">
    <source>
        <dbReference type="EMBL" id="KGE17656.1"/>
    </source>
</evidence>
<dbReference type="RefSeq" id="WP_036656785.1">
    <property type="nucleotide sequence ID" value="NZ_JQCR01000003.1"/>
</dbReference>
<protein>
    <recommendedName>
        <fullName evidence="1">N-acetyltransferase domain-containing protein</fullName>
    </recommendedName>
</protein>
<comment type="caution">
    <text evidence="2">The sequence shown here is derived from an EMBL/GenBank/DDBJ whole genome shotgun (WGS) entry which is preliminary data.</text>
</comment>
<reference evidence="2 3" key="2">
    <citation type="submission" date="2014-10" db="EMBL/GenBank/DDBJ databases">
        <title>Comparative genomics of the Paenibacillus odorifer group.</title>
        <authorList>
            <person name="Tsai Y.-C."/>
            <person name="Martin N."/>
            <person name="Korlach J."/>
            <person name="Wiedmann M."/>
        </authorList>
    </citation>
    <scope>NUCLEOTIDE SEQUENCE [LARGE SCALE GENOMIC DNA]</scope>
    <source>
        <strain evidence="2 3">DSM 18334</strain>
    </source>
</reference>
<dbReference type="Gene3D" id="3.40.630.30">
    <property type="match status" value="1"/>
</dbReference>
<gene>
    <name evidence="2" type="ORF">PWYN_24080</name>
</gene>
<dbReference type="SUPFAM" id="SSF55729">
    <property type="entry name" value="Acyl-CoA N-acyltransferases (Nat)"/>
    <property type="match status" value="1"/>
</dbReference>
<proteinExistence type="predicted"/>
<organism evidence="2 3">
    <name type="scientific">Paenibacillus wynnii</name>
    <dbReference type="NCBI Taxonomy" id="268407"/>
    <lineage>
        <taxon>Bacteria</taxon>
        <taxon>Bacillati</taxon>
        <taxon>Bacillota</taxon>
        <taxon>Bacilli</taxon>
        <taxon>Bacillales</taxon>
        <taxon>Paenibacillaceae</taxon>
        <taxon>Paenibacillus</taxon>
    </lineage>
</organism>
<dbReference type="EMBL" id="JQCR01000003">
    <property type="protein sequence ID" value="KGE17656.1"/>
    <property type="molecule type" value="Genomic_DNA"/>
</dbReference>
<dbReference type="eggNOG" id="COG1670">
    <property type="taxonomic scope" value="Bacteria"/>
</dbReference>
<dbReference type="InterPro" id="IPR000182">
    <property type="entry name" value="GNAT_dom"/>
</dbReference>
<evidence type="ECO:0000259" key="1">
    <source>
        <dbReference type="Pfam" id="PF13302"/>
    </source>
</evidence>
<dbReference type="InterPro" id="IPR016181">
    <property type="entry name" value="Acyl_CoA_acyltransferase"/>
</dbReference>
<dbReference type="GO" id="GO:0016747">
    <property type="term" value="F:acyltransferase activity, transferring groups other than amino-acyl groups"/>
    <property type="evidence" value="ECO:0007669"/>
    <property type="project" value="InterPro"/>
</dbReference>
<dbReference type="InterPro" id="IPR051531">
    <property type="entry name" value="N-acetyltransferase"/>
</dbReference>
<name>A0A098M6L6_9BACL</name>
<dbReference type="Proteomes" id="UP000029734">
    <property type="component" value="Unassembled WGS sequence"/>
</dbReference>